<name>A0A1E5QCQ6_9CYAN</name>
<organism evidence="4">
    <name type="scientific">Desertifilum tharense IPPAS B-1220</name>
    <dbReference type="NCBI Taxonomy" id="1781255"/>
    <lineage>
        <taxon>Bacteria</taxon>
        <taxon>Bacillati</taxon>
        <taxon>Cyanobacteriota</taxon>
        <taxon>Cyanophyceae</taxon>
        <taxon>Desertifilales</taxon>
        <taxon>Desertifilaceae</taxon>
        <taxon>Desertifilum</taxon>
    </lineage>
</organism>
<keyword evidence="2" id="KW-0472">Membrane</keyword>
<dbReference type="Pfam" id="PF01841">
    <property type="entry name" value="Transglut_core"/>
    <property type="match status" value="1"/>
</dbReference>
<sequence>MAHLPETRPPSARYNPLINRLRERRSVPVPEESILLRVLVQALVIVGIIATDLAAQTQMSVWAVPLSIAGATWSWYRRRDRNIPAKFLIAIGMLGALFLFFGNLFQQLNDTRLVLAELLILLQVLHSFDLPRRADLGYSMVIGIILLGVAATLSQTLAFAPLLLLFLGIALPALVLDYRSRLGLSSDRTPSRSGTRSRWQPFKALRPLKTVFSAKQFAVLLLVTLGLGLTIFASLPRLPGYQLRTLPVTIPEQMADREFDEDSRSVSNPGYVRQGRGERDGTGEGTGGDSPETGPGAIDPTFYYGFNTQINQNLRGAMTPTVVLRIRSQAEGFWRVLAFDRYTGQGWELSREDSAVIDRPTWSYQFHLPRQPTLARRREVVQTYTVVSELPNIIPALAQPKELYFPTRQVSVDTEGALRSPLGLLEGLTYTVISDVPYRDRTQLREASTEYSQRIRDYYLQIPETVAADIREFTLEILENSERPLDSPYEQALYLAQYLKQNFSVLPELPFFSETDDLASVFLFRYRGGYVDHFSTTLTVMLRSIGIPSRLVVGFGSGEFNPFTGYYIVRNTDAHAMTEVFFPQYGWFAFDPIPGHEVIPPSVEDYQSFTVLRQFWNWVAGWLPTPMRNIITQVLSAIALFFARILGGLWRLLLSGWVGLFTALMLIVALAFLAWLGGTRFLAWRHQRQLAKLPPVERLYQQMLGTLKQQGYPKHPAQTPLEYASVWRDRLSTEVANALDGITQAYIHWRYGGREANIAQLKQHLRTIDENTQPLRQFRQRQRR</sequence>
<dbReference type="PANTHER" id="PTHR42736:SF1">
    <property type="entry name" value="PROTEIN-GLUTAMINE GAMMA-GLUTAMYLTRANSFERASE"/>
    <property type="match status" value="1"/>
</dbReference>
<keyword evidence="2" id="KW-0812">Transmembrane</keyword>
<reference evidence="4" key="1">
    <citation type="submission" date="2016-09" db="EMBL/GenBank/DDBJ databases">
        <title>Draft genome of thermotolerant cyanobacterium Desertifilum sp. strain IPPAS B-1220.</title>
        <authorList>
            <person name="Sinetova M.A."/>
            <person name="Bolakhan K."/>
            <person name="Zayadan B.K."/>
            <person name="Mironov K.S."/>
            <person name="Ustinova V."/>
            <person name="Kupriyanova E.V."/>
            <person name="Sidorov R.A."/>
            <person name="Skrypnik A.N."/>
            <person name="Gogoleva N.E."/>
            <person name="Gogolev Y.V."/>
            <person name="Los D.A."/>
        </authorList>
    </citation>
    <scope>NUCLEOTIDE SEQUENCE [LARGE SCALE GENOMIC DNA]</scope>
    <source>
        <strain evidence="4">IPPAS B-1220</strain>
    </source>
</reference>
<dbReference type="InterPro" id="IPR002931">
    <property type="entry name" value="Transglutaminase-like"/>
</dbReference>
<dbReference type="STRING" id="1781255.BH720_25395"/>
<dbReference type="SUPFAM" id="SSF54001">
    <property type="entry name" value="Cysteine proteinases"/>
    <property type="match status" value="1"/>
</dbReference>
<feature type="transmembrane region" description="Helical" evidence="2">
    <location>
        <begin position="34"/>
        <end position="53"/>
    </location>
</feature>
<dbReference type="InterPro" id="IPR052901">
    <property type="entry name" value="Bact_TGase-like"/>
</dbReference>
<proteinExistence type="predicted"/>
<dbReference type="RefSeq" id="WP_069970059.1">
    <property type="nucleotide sequence ID" value="NZ_CM124774.1"/>
</dbReference>
<protein>
    <submittedName>
        <fullName evidence="4">Transglutaminase</fullName>
    </submittedName>
</protein>
<comment type="caution">
    <text evidence="4">The sequence shown here is derived from an EMBL/GenBank/DDBJ whole genome shotgun (WGS) entry which is preliminary data.</text>
</comment>
<dbReference type="EMBL" id="MJGC01000132">
    <property type="protein sequence ID" value="OEJ72452.1"/>
    <property type="molecule type" value="Genomic_DNA"/>
</dbReference>
<dbReference type="OrthoDB" id="9804872at2"/>
<gene>
    <name evidence="4" type="ORF">BH720_25395</name>
</gene>
<dbReference type="Pfam" id="PF13559">
    <property type="entry name" value="DUF4129"/>
    <property type="match status" value="1"/>
</dbReference>
<feature type="region of interest" description="Disordered" evidence="1">
    <location>
        <begin position="257"/>
        <end position="298"/>
    </location>
</feature>
<evidence type="ECO:0000256" key="2">
    <source>
        <dbReference type="SAM" id="Phobius"/>
    </source>
</evidence>
<dbReference type="AlphaFoldDB" id="A0A1E5QCQ6"/>
<dbReference type="InterPro" id="IPR025403">
    <property type="entry name" value="TgpA-like_C"/>
</dbReference>
<dbReference type="PANTHER" id="PTHR42736">
    <property type="entry name" value="PROTEIN-GLUTAMINE GAMMA-GLUTAMYLTRANSFERASE"/>
    <property type="match status" value="1"/>
</dbReference>
<evidence type="ECO:0000256" key="1">
    <source>
        <dbReference type="SAM" id="MobiDB-lite"/>
    </source>
</evidence>
<feature type="transmembrane region" description="Helical" evidence="2">
    <location>
        <begin position="656"/>
        <end position="678"/>
    </location>
</feature>
<dbReference type="Gene3D" id="3.10.620.30">
    <property type="match status" value="1"/>
</dbReference>
<accession>A0A1E5QCQ6</accession>
<dbReference type="Pfam" id="PF11992">
    <property type="entry name" value="TgpA_N"/>
    <property type="match status" value="1"/>
</dbReference>
<dbReference type="InterPro" id="IPR038765">
    <property type="entry name" value="Papain-like_cys_pep_sf"/>
</dbReference>
<evidence type="ECO:0000259" key="3">
    <source>
        <dbReference type="SMART" id="SM00460"/>
    </source>
</evidence>
<feature type="transmembrane region" description="Helical" evidence="2">
    <location>
        <begin position="88"/>
        <end position="105"/>
    </location>
</feature>
<dbReference type="InterPro" id="IPR021878">
    <property type="entry name" value="TgpA_N"/>
</dbReference>
<dbReference type="SMART" id="SM00460">
    <property type="entry name" value="TGc"/>
    <property type="match status" value="1"/>
</dbReference>
<feature type="domain" description="Transglutaminase-like" evidence="3">
    <location>
        <begin position="523"/>
        <end position="594"/>
    </location>
</feature>
<feature type="transmembrane region" description="Helical" evidence="2">
    <location>
        <begin position="140"/>
        <end position="171"/>
    </location>
</feature>
<feature type="transmembrane region" description="Helical" evidence="2">
    <location>
        <begin position="217"/>
        <end position="235"/>
    </location>
</feature>
<evidence type="ECO:0000313" key="4">
    <source>
        <dbReference type="EMBL" id="OEJ72452.1"/>
    </source>
</evidence>
<keyword evidence="2" id="KW-1133">Transmembrane helix</keyword>